<dbReference type="InterPro" id="IPR004839">
    <property type="entry name" value="Aminotransferase_I/II_large"/>
</dbReference>
<evidence type="ECO:0000313" key="15">
    <source>
        <dbReference type="Proteomes" id="UP001069802"/>
    </source>
</evidence>
<dbReference type="EC" id="2.3.1.47" evidence="5"/>
<dbReference type="InterPro" id="IPR015421">
    <property type="entry name" value="PyrdxlP-dep_Trfase_major"/>
</dbReference>
<evidence type="ECO:0000256" key="10">
    <source>
        <dbReference type="ARBA" id="ARBA00033381"/>
    </source>
</evidence>
<evidence type="ECO:0000256" key="4">
    <source>
        <dbReference type="ARBA" id="ARBA00011738"/>
    </source>
</evidence>
<gene>
    <name evidence="14" type="ORF">O4H49_15250</name>
</gene>
<dbReference type="Gene3D" id="3.40.640.10">
    <property type="entry name" value="Type I PLP-dependent aspartate aminotransferase-like (Major domain)"/>
    <property type="match status" value="1"/>
</dbReference>
<evidence type="ECO:0000256" key="1">
    <source>
        <dbReference type="ARBA" id="ARBA00001933"/>
    </source>
</evidence>
<dbReference type="SUPFAM" id="SSF53383">
    <property type="entry name" value="PLP-dependent transferases"/>
    <property type="match status" value="1"/>
</dbReference>
<evidence type="ECO:0000256" key="9">
    <source>
        <dbReference type="ARBA" id="ARBA00032610"/>
    </source>
</evidence>
<dbReference type="PROSITE" id="PS00599">
    <property type="entry name" value="AA_TRANSFER_CLASS_2"/>
    <property type="match status" value="1"/>
</dbReference>
<dbReference type="Pfam" id="PF00155">
    <property type="entry name" value="Aminotran_1_2"/>
    <property type="match status" value="1"/>
</dbReference>
<sequence length="398" mass="42869">MVGLSSSIQEYLDAIPENRHRTLKNSTPRPGGIIERGKTRLVNFASNDYMGLALDPRLTERAASYARDFGTGSGASRLVTGNHPAYEQIEQKLADLKGTEAALLLNSGFQANSTVLASLLNKNLHGGLRQTDVLLFTDKLNHASLHFGAQAAQVKQIRFRHNDLVHLEELLEKSKKQPGNRIIVTESVFSMDGDILDVGRIRQLARQHDAFLYIDEAHATGVFGEKGMGLCAGGISKDELVLGTFGKGLGSYGAYIACSCIVRDYLINSCPGLIYATALPPQVLGAIDAALDLVPGMEAERQHLQDLGSFLREGLQARGISTGGSTSQIIPVIIGDDATVIQVAKKLEDRGYLVGAIRPPTVPEGSGRLRITLSAAHSHDQVSGLLESLGDILEEVRR</sequence>
<comment type="pathway">
    <text evidence="2">Cofactor biosynthesis; biotin biosynthesis.</text>
</comment>
<dbReference type="CDD" id="cd06454">
    <property type="entry name" value="KBL_like"/>
    <property type="match status" value="1"/>
</dbReference>
<keyword evidence="7" id="KW-0093">Biotin biosynthesis</keyword>
<evidence type="ECO:0000259" key="13">
    <source>
        <dbReference type="Pfam" id="PF00155"/>
    </source>
</evidence>
<comment type="caution">
    <text evidence="14">The sequence shown here is derived from an EMBL/GenBank/DDBJ whole genome shotgun (WGS) entry which is preliminary data.</text>
</comment>
<proteinExistence type="inferred from homology"/>
<dbReference type="InterPro" id="IPR015422">
    <property type="entry name" value="PyrdxlP-dep_Trfase_small"/>
</dbReference>
<comment type="similarity">
    <text evidence="3">Belongs to the class-II pyridoxal-phosphate-dependent aminotransferase family. BioF subfamily.</text>
</comment>
<evidence type="ECO:0000256" key="12">
    <source>
        <dbReference type="RuleBase" id="RU003693"/>
    </source>
</evidence>
<dbReference type="Gene3D" id="3.90.1150.10">
    <property type="entry name" value="Aspartate Aminotransferase, domain 1"/>
    <property type="match status" value="1"/>
</dbReference>
<evidence type="ECO:0000256" key="3">
    <source>
        <dbReference type="ARBA" id="ARBA00010008"/>
    </source>
</evidence>
<keyword evidence="8 12" id="KW-0663">Pyridoxal phosphate</keyword>
<feature type="domain" description="Aminotransferase class I/classII large" evidence="13">
    <location>
        <begin position="41"/>
        <end position="389"/>
    </location>
</feature>
<dbReference type="PANTHER" id="PTHR13693:SF100">
    <property type="entry name" value="8-AMINO-7-OXONONANOATE SYNTHASE"/>
    <property type="match status" value="1"/>
</dbReference>
<organism evidence="14 15">
    <name type="scientific">Kiloniella laminariae</name>
    <dbReference type="NCBI Taxonomy" id="454162"/>
    <lineage>
        <taxon>Bacteria</taxon>
        <taxon>Pseudomonadati</taxon>
        <taxon>Pseudomonadota</taxon>
        <taxon>Alphaproteobacteria</taxon>
        <taxon>Rhodospirillales</taxon>
        <taxon>Kiloniellaceae</taxon>
        <taxon>Kiloniella</taxon>
    </lineage>
</organism>
<keyword evidence="6" id="KW-0808">Transferase</keyword>
<evidence type="ECO:0000256" key="6">
    <source>
        <dbReference type="ARBA" id="ARBA00022679"/>
    </source>
</evidence>
<protein>
    <recommendedName>
        <fullName evidence="5">8-amino-7-oxononanoate synthase</fullName>
        <ecNumber evidence="5">2.3.1.47</ecNumber>
    </recommendedName>
    <alternativeName>
        <fullName evidence="9">7-keto-8-amino-pelargonic acid synthase</fullName>
    </alternativeName>
    <alternativeName>
        <fullName evidence="10">8-amino-7-ketopelargonate synthase</fullName>
    </alternativeName>
</protein>
<evidence type="ECO:0000256" key="2">
    <source>
        <dbReference type="ARBA" id="ARBA00004746"/>
    </source>
</evidence>
<evidence type="ECO:0000256" key="11">
    <source>
        <dbReference type="ARBA" id="ARBA00047715"/>
    </source>
</evidence>
<dbReference type="InterPro" id="IPR015424">
    <property type="entry name" value="PyrdxlP-dep_Trfase"/>
</dbReference>
<dbReference type="InterPro" id="IPR050087">
    <property type="entry name" value="AON_synthase_class-II"/>
</dbReference>
<evidence type="ECO:0000256" key="8">
    <source>
        <dbReference type="ARBA" id="ARBA00022898"/>
    </source>
</evidence>
<evidence type="ECO:0000256" key="5">
    <source>
        <dbReference type="ARBA" id="ARBA00013187"/>
    </source>
</evidence>
<accession>A0ABT4LM13</accession>
<comment type="cofactor">
    <cofactor evidence="1 12">
        <name>pyridoxal 5'-phosphate</name>
        <dbReference type="ChEBI" id="CHEBI:597326"/>
    </cofactor>
</comment>
<reference evidence="14" key="1">
    <citation type="submission" date="2022-12" db="EMBL/GenBank/DDBJ databases">
        <title>Bacterial isolates from different developmental stages of Nematostella vectensis.</title>
        <authorList>
            <person name="Fraune S."/>
        </authorList>
    </citation>
    <scope>NUCLEOTIDE SEQUENCE</scope>
    <source>
        <strain evidence="14">G21630-S1</strain>
    </source>
</reference>
<name>A0ABT4LM13_9PROT</name>
<keyword evidence="15" id="KW-1185">Reference proteome</keyword>
<dbReference type="Proteomes" id="UP001069802">
    <property type="component" value="Unassembled WGS sequence"/>
</dbReference>
<evidence type="ECO:0000313" key="14">
    <source>
        <dbReference type="EMBL" id="MCZ4282144.1"/>
    </source>
</evidence>
<dbReference type="PANTHER" id="PTHR13693">
    <property type="entry name" value="CLASS II AMINOTRANSFERASE/8-AMINO-7-OXONONANOATE SYNTHASE"/>
    <property type="match status" value="1"/>
</dbReference>
<comment type="catalytic activity">
    <reaction evidence="11">
        <text>6-carboxyhexanoyl-[ACP] + L-alanine + H(+) = (8S)-8-amino-7-oxononanoate + holo-[ACP] + CO2</text>
        <dbReference type="Rhea" id="RHEA:42288"/>
        <dbReference type="Rhea" id="RHEA-COMP:9685"/>
        <dbReference type="Rhea" id="RHEA-COMP:9955"/>
        <dbReference type="ChEBI" id="CHEBI:15378"/>
        <dbReference type="ChEBI" id="CHEBI:16526"/>
        <dbReference type="ChEBI" id="CHEBI:57972"/>
        <dbReference type="ChEBI" id="CHEBI:64479"/>
        <dbReference type="ChEBI" id="CHEBI:78846"/>
        <dbReference type="ChEBI" id="CHEBI:149468"/>
        <dbReference type="EC" id="2.3.1.47"/>
    </reaction>
</comment>
<dbReference type="RefSeq" id="WP_269424290.1">
    <property type="nucleotide sequence ID" value="NZ_JAPWGY010000005.1"/>
</dbReference>
<evidence type="ECO:0000256" key="7">
    <source>
        <dbReference type="ARBA" id="ARBA00022756"/>
    </source>
</evidence>
<comment type="subunit">
    <text evidence="4">Homodimer.</text>
</comment>
<dbReference type="InterPro" id="IPR001917">
    <property type="entry name" value="Aminotrans_II_pyridoxalP_BS"/>
</dbReference>
<dbReference type="EMBL" id="JAPWGY010000005">
    <property type="protein sequence ID" value="MCZ4282144.1"/>
    <property type="molecule type" value="Genomic_DNA"/>
</dbReference>